<feature type="compositionally biased region" description="Low complexity" evidence="7">
    <location>
        <begin position="311"/>
        <end position="321"/>
    </location>
</feature>
<feature type="compositionally biased region" description="Low complexity" evidence="7">
    <location>
        <begin position="136"/>
        <end position="149"/>
    </location>
</feature>
<dbReference type="GO" id="GO:0000981">
    <property type="term" value="F:DNA-binding transcription factor activity, RNA polymerase II-specific"/>
    <property type="evidence" value="ECO:0007669"/>
    <property type="project" value="InterPro"/>
</dbReference>
<reference evidence="8" key="2">
    <citation type="journal article" date="2019" name="IMA Fungus">
        <title>Genome sequencing and comparison of five Tilletia species to identify candidate genes for the detection of regulated species infecting wheat.</title>
        <authorList>
            <person name="Nguyen H.D.T."/>
            <person name="Sultana T."/>
            <person name="Kesanakurti P."/>
            <person name="Hambleton S."/>
        </authorList>
    </citation>
    <scope>NUCLEOTIDE SEQUENCE</scope>
    <source>
        <strain evidence="8">DAOMC 236416</strain>
    </source>
</reference>
<feature type="compositionally biased region" description="Gly residues" evidence="7">
    <location>
        <begin position="500"/>
        <end position="514"/>
    </location>
</feature>
<feature type="compositionally biased region" description="Low complexity" evidence="7">
    <location>
        <begin position="484"/>
        <end position="499"/>
    </location>
</feature>
<dbReference type="Pfam" id="PF00046">
    <property type="entry name" value="Homeodomain"/>
    <property type="match status" value="1"/>
</dbReference>
<dbReference type="InterPro" id="IPR017970">
    <property type="entry name" value="Homeobox_CS"/>
</dbReference>
<feature type="compositionally biased region" description="Low complexity" evidence="7">
    <location>
        <begin position="557"/>
        <end position="567"/>
    </location>
</feature>
<dbReference type="InterPro" id="IPR051775">
    <property type="entry name" value="Homeobox_domain"/>
</dbReference>
<evidence type="ECO:0000256" key="5">
    <source>
        <dbReference type="PROSITE-ProRule" id="PRU00108"/>
    </source>
</evidence>
<feature type="compositionally biased region" description="Low complexity" evidence="7">
    <location>
        <begin position="188"/>
        <end position="198"/>
    </location>
</feature>
<evidence type="ECO:0000256" key="4">
    <source>
        <dbReference type="ARBA" id="ARBA00023242"/>
    </source>
</evidence>
<keyword evidence="9" id="KW-1185">Reference proteome</keyword>
<keyword evidence="3 5" id="KW-0371">Homeobox</keyword>
<gene>
    <name evidence="8" type="ORF">A4X13_0g8659</name>
</gene>
<feature type="compositionally biased region" description="Polar residues" evidence="7">
    <location>
        <begin position="466"/>
        <end position="483"/>
    </location>
</feature>
<feature type="compositionally biased region" description="Polar residues" evidence="7">
    <location>
        <begin position="328"/>
        <end position="338"/>
    </location>
</feature>
<dbReference type="InterPro" id="IPR009057">
    <property type="entry name" value="Homeodomain-like_sf"/>
</dbReference>
<dbReference type="Proteomes" id="UP000077521">
    <property type="component" value="Unassembled WGS sequence"/>
</dbReference>
<feature type="region of interest" description="Disordered" evidence="7">
    <location>
        <begin position="136"/>
        <end position="358"/>
    </location>
</feature>
<dbReference type="SUPFAM" id="SSF46689">
    <property type="entry name" value="Homeodomain-like"/>
    <property type="match status" value="1"/>
</dbReference>
<evidence type="ECO:0000256" key="7">
    <source>
        <dbReference type="SAM" id="MobiDB-lite"/>
    </source>
</evidence>
<feature type="region of interest" description="Disordered" evidence="7">
    <location>
        <begin position="61"/>
        <end position="104"/>
    </location>
</feature>
<feature type="compositionally biased region" description="Polar residues" evidence="7">
    <location>
        <begin position="63"/>
        <end position="74"/>
    </location>
</feature>
<dbReference type="CDD" id="cd00086">
    <property type="entry name" value="homeodomain"/>
    <property type="match status" value="1"/>
</dbReference>
<feature type="compositionally biased region" description="Polar residues" evidence="7">
    <location>
        <begin position="211"/>
        <end position="220"/>
    </location>
</feature>
<dbReference type="SMART" id="SM00389">
    <property type="entry name" value="HOX"/>
    <property type="match status" value="1"/>
</dbReference>
<dbReference type="InterPro" id="IPR001356">
    <property type="entry name" value="HD"/>
</dbReference>
<sequence>MFATPIRTSRTSFFSVPSIASLDAPAINSTYTTAAGSSTSSSPSLGYPSMQDNASAGIWANRGSATSSNTTTSVLERERTNTSSAYIPRSIPPVPGVDLSGTSSASSRFFPPITAGSNNSSSSMSSFYPADFAHSAPGSASGSGSTGSAYPNPARAGPEGSRPYTMAGYLGPSASGGDGHTGTGSGSASGPSSSTYHGGPEYSSGPHSYATGPQGNTSVLTGYRPATSHETFNGANYSYPSSRSSFSTYGSAPGSGSYNSSAVQSSSSTAAPYHHSAYQTHPAYGAPTGAGPSGIQPEGYPSYQPPQTANSSSDPSSTYSSGVPGYANPTSGSYTYGSQPGVDPSSHLGQNAAGGPVPAAPGAYNGGFNHPAGPAIHYLNPFEVKHRRRTTKTQFRVLEGTFKENPKPNAAVRKALAQQLDMPGRAVQIWFQNRRAKAKAQAKKEEATTRERAATSEGSTSTTTSKAQQHTRSTTAPQPATGGSSSTDSYSTRSSASHGNGAGAGASSGGGGSGDYHRHSQAQQPQGSAGYGSQSQGHGHHGPSHHGSGGSGGSGGWHNSHMSSSRN</sequence>
<accession>A0A177TLL5</accession>
<evidence type="ECO:0000313" key="8">
    <source>
        <dbReference type="EMBL" id="KAE8237729.1"/>
    </source>
</evidence>
<reference evidence="8" key="1">
    <citation type="submission" date="2016-04" db="EMBL/GenBank/DDBJ databases">
        <authorList>
            <person name="Nguyen H.D."/>
            <person name="Samba Siva P."/>
            <person name="Cullis J."/>
            <person name="Levesque C.A."/>
            <person name="Hambleton S."/>
        </authorList>
    </citation>
    <scope>NUCLEOTIDE SEQUENCE</scope>
    <source>
        <strain evidence="8">DAOMC 236416</strain>
    </source>
</reference>
<dbReference type="GO" id="GO:0005634">
    <property type="term" value="C:nucleus"/>
    <property type="evidence" value="ECO:0007669"/>
    <property type="project" value="UniProtKB-SubCell"/>
</dbReference>
<comment type="subcellular location">
    <subcellularLocation>
        <location evidence="1 5 6">Nucleus</location>
    </subcellularLocation>
</comment>
<protein>
    <submittedName>
        <fullName evidence="8">Uncharacterized protein</fullName>
    </submittedName>
</protein>
<keyword evidence="2 5" id="KW-0238">DNA-binding</keyword>
<dbReference type="PROSITE" id="PS00027">
    <property type="entry name" value="HOMEOBOX_1"/>
    <property type="match status" value="1"/>
</dbReference>
<evidence type="ECO:0000256" key="1">
    <source>
        <dbReference type="ARBA" id="ARBA00004123"/>
    </source>
</evidence>
<feature type="region of interest" description="Disordered" evidence="7">
    <location>
        <begin position="440"/>
        <end position="567"/>
    </location>
</feature>
<dbReference type="AlphaFoldDB" id="A0A177TLL5"/>
<evidence type="ECO:0000256" key="3">
    <source>
        <dbReference type="ARBA" id="ARBA00023155"/>
    </source>
</evidence>
<dbReference type="Gene3D" id="1.10.10.60">
    <property type="entry name" value="Homeodomain-like"/>
    <property type="match status" value="1"/>
</dbReference>
<dbReference type="PANTHER" id="PTHR24323">
    <property type="entry name" value="CEH-10 HOMEODOMAIN-CONTAINING HOMOLOG"/>
    <property type="match status" value="1"/>
</dbReference>
<feature type="compositionally biased region" description="Low complexity" evidence="7">
    <location>
        <begin position="455"/>
        <end position="465"/>
    </location>
</feature>
<dbReference type="EMBL" id="LWDF02001657">
    <property type="protein sequence ID" value="KAE8237729.1"/>
    <property type="molecule type" value="Genomic_DNA"/>
</dbReference>
<feature type="compositionally biased region" description="Gly residues" evidence="7">
    <location>
        <begin position="547"/>
        <end position="556"/>
    </location>
</feature>
<comment type="caution">
    <text evidence="8">The sequence shown here is derived from an EMBL/GenBank/DDBJ whole genome shotgun (WGS) entry which is preliminary data.</text>
</comment>
<keyword evidence="4 5" id="KW-0539">Nucleus</keyword>
<dbReference type="PROSITE" id="PS50071">
    <property type="entry name" value="HOMEOBOX_2"/>
    <property type="match status" value="1"/>
</dbReference>
<evidence type="ECO:0000313" key="9">
    <source>
        <dbReference type="Proteomes" id="UP000077521"/>
    </source>
</evidence>
<feature type="DNA-binding region" description="Homeobox" evidence="5">
    <location>
        <begin position="383"/>
        <end position="442"/>
    </location>
</feature>
<evidence type="ECO:0000256" key="6">
    <source>
        <dbReference type="RuleBase" id="RU000682"/>
    </source>
</evidence>
<feature type="compositionally biased region" description="Basic and acidic residues" evidence="7">
    <location>
        <begin position="442"/>
        <end position="454"/>
    </location>
</feature>
<name>A0A177TLL5_9BASI</name>
<dbReference type="PANTHER" id="PTHR24323:SF7">
    <property type="entry name" value="HOMEOBOX DOMAIN-CONTAINING PROTEIN"/>
    <property type="match status" value="1"/>
</dbReference>
<feature type="compositionally biased region" description="Low complexity" evidence="7">
    <location>
        <begin position="237"/>
        <end position="268"/>
    </location>
</feature>
<proteinExistence type="predicted"/>
<dbReference type="GO" id="GO:0000976">
    <property type="term" value="F:transcription cis-regulatory region binding"/>
    <property type="evidence" value="ECO:0007669"/>
    <property type="project" value="TreeGrafter"/>
</dbReference>
<feature type="compositionally biased region" description="Gly residues" evidence="7">
    <location>
        <begin position="174"/>
        <end position="187"/>
    </location>
</feature>
<evidence type="ECO:0000256" key="2">
    <source>
        <dbReference type="ARBA" id="ARBA00023125"/>
    </source>
</evidence>
<feature type="compositionally biased region" description="Low complexity" evidence="7">
    <location>
        <begin position="521"/>
        <end position="537"/>
    </location>
</feature>
<organism evidence="8 9">
    <name type="scientific">Tilletia indica</name>
    <dbReference type="NCBI Taxonomy" id="43049"/>
    <lineage>
        <taxon>Eukaryota</taxon>
        <taxon>Fungi</taxon>
        <taxon>Dikarya</taxon>
        <taxon>Basidiomycota</taxon>
        <taxon>Ustilaginomycotina</taxon>
        <taxon>Exobasidiomycetes</taxon>
        <taxon>Tilletiales</taxon>
        <taxon>Tilletiaceae</taxon>
        <taxon>Tilletia</taxon>
    </lineage>
</organism>